<dbReference type="InterPro" id="IPR018062">
    <property type="entry name" value="HTH_AraC-typ_CS"/>
</dbReference>
<dbReference type="EMBL" id="JBHSEP010000002">
    <property type="protein sequence ID" value="MFC4597507.1"/>
    <property type="molecule type" value="Genomic_DNA"/>
</dbReference>
<evidence type="ECO:0000259" key="6">
    <source>
        <dbReference type="PROSITE" id="PS50110"/>
    </source>
</evidence>
<evidence type="ECO:0000256" key="1">
    <source>
        <dbReference type="ARBA" id="ARBA00023015"/>
    </source>
</evidence>
<keyword evidence="4" id="KW-0597">Phosphoprotein</keyword>
<dbReference type="PROSITE" id="PS50110">
    <property type="entry name" value="RESPONSE_REGULATORY"/>
    <property type="match status" value="1"/>
</dbReference>
<dbReference type="Pfam" id="PF00072">
    <property type="entry name" value="Response_reg"/>
    <property type="match status" value="1"/>
</dbReference>
<sequence>MLQVLLVDDEPLAHHHLRHLLDWDKHGFQLAGEAYSAGMALEMIERSRPHVVIIDVDMPGANGVELNRTIRDRYPDIKTFMLSSYDDYDYVRECLNSGALDYLLKHRLDESALISMLNKAERDLRQESRNFHRPPSARASLDPAALRDIVSDLARGKPESAKELEAYADGHGLYPDAKSYVAAVVQIIPFLLLTESYSDVQRNRMVQQAVDILQQSLGDIRERTAAYVEDGRFIVLFAFQERSEHAVASEADRQMSKLRHSLELFLNLKCICEIGHACGSLPQLAASYASAQRKLDRPGPGLFEERASLSIEEQKLLLLAVERQDHEAIQRLLAAIFASLRSYPFHSHTVQAIVGELLKVSDKAFKEGLAPARIEPNELPPRDDLGRIAAIGQLERWMQNYYAAMLNLLKRQRASGSYSRHVSQAIRYVRERYRESVTLELAAKHVGLNPSYLSRIFKEETNSTFSEYLNRVRIEAGRKLLESGQYSVKQISDQVGFGTYNYFFKVFKETTGMTPHAYVNSLGRQ</sequence>
<dbReference type="Gene3D" id="1.10.10.60">
    <property type="entry name" value="Homeodomain-like"/>
    <property type="match status" value="2"/>
</dbReference>
<dbReference type="PANTHER" id="PTHR43280">
    <property type="entry name" value="ARAC-FAMILY TRANSCRIPTIONAL REGULATOR"/>
    <property type="match status" value="1"/>
</dbReference>
<feature type="domain" description="Response regulatory" evidence="6">
    <location>
        <begin position="3"/>
        <end position="120"/>
    </location>
</feature>
<dbReference type="CDD" id="cd17536">
    <property type="entry name" value="REC_YesN-like"/>
    <property type="match status" value="1"/>
</dbReference>
<dbReference type="RefSeq" id="WP_378092772.1">
    <property type="nucleotide sequence ID" value="NZ_JBHSEP010000002.1"/>
</dbReference>
<dbReference type="Gene3D" id="3.40.50.2300">
    <property type="match status" value="1"/>
</dbReference>
<dbReference type="Proteomes" id="UP001596028">
    <property type="component" value="Unassembled WGS sequence"/>
</dbReference>
<keyword evidence="8" id="KW-1185">Reference proteome</keyword>
<organism evidence="7 8">
    <name type="scientific">Cohnella hongkongensis</name>
    <dbReference type="NCBI Taxonomy" id="178337"/>
    <lineage>
        <taxon>Bacteria</taxon>
        <taxon>Bacillati</taxon>
        <taxon>Bacillota</taxon>
        <taxon>Bacilli</taxon>
        <taxon>Bacillales</taxon>
        <taxon>Paenibacillaceae</taxon>
        <taxon>Cohnella</taxon>
    </lineage>
</organism>
<name>A0ABV9F775_9BACL</name>
<proteinExistence type="predicted"/>
<dbReference type="SUPFAM" id="SSF46689">
    <property type="entry name" value="Homeodomain-like"/>
    <property type="match status" value="2"/>
</dbReference>
<gene>
    <name evidence="7" type="ORF">ACFO3S_04605</name>
</gene>
<protein>
    <submittedName>
        <fullName evidence="7">Response regulator</fullName>
    </submittedName>
</protein>
<comment type="caution">
    <text evidence="7">The sequence shown here is derived from an EMBL/GenBank/DDBJ whole genome shotgun (WGS) entry which is preliminary data.</text>
</comment>
<evidence type="ECO:0000313" key="8">
    <source>
        <dbReference type="Proteomes" id="UP001596028"/>
    </source>
</evidence>
<dbReference type="InterPro" id="IPR041522">
    <property type="entry name" value="CdaR_GGDEF"/>
</dbReference>
<dbReference type="PROSITE" id="PS01124">
    <property type="entry name" value="HTH_ARAC_FAMILY_2"/>
    <property type="match status" value="1"/>
</dbReference>
<dbReference type="SMART" id="SM00342">
    <property type="entry name" value="HTH_ARAC"/>
    <property type="match status" value="1"/>
</dbReference>
<dbReference type="PANTHER" id="PTHR43280:SF2">
    <property type="entry name" value="HTH-TYPE TRANSCRIPTIONAL REGULATOR EXSA"/>
    <property type="match status" value="1"/>
</dbReference>
<evidence type="ECO:0000256" key="4">
    <source>
        <dbReference type="PROSITE-ProRule" id="PRU00169"/>
    </source>
</evidence>
<dbReference type="InterPro" id="IPR018060">
    <property type="entry name" value="HTH_AraC"/>
</dbReference>
<evidence type="ECO:0000256" key="3">
    <source>
        <dbReference type="ARBA" id="ARBA00023163"/>
    </source>
</evidence>
<dbReference type="PROSITE" id="PS00041">
    <property type="entry name" value="HTH_ARAC_FAMILY_1"/>
    <property type="match status" value="1"/>
</dbReference>
<evidence type="ECO:0000259" key="5">
    <source>
        <dbReference type="PROSITE" id="PS01124"/>
    </source>
</evidence>
<feature type="domain" description="HTH araC/xylS-type" evidence="5">
    <location>
        <begin position="423"/>
        <end position="521"/>
    </location>
</feature>
<keyword evidence="2" id="KW-0238">DNA-binding</keyword>
<keyword evidence="3" id="KW-0804">Transcription</keyword>
<dbReference type="SMART" id="SM00448">
    <property type="entry name" value="REC"/>
    <property type="match status" value="1"/>
</dbReference>
<dbReference type="InterPro" id="IPR011006">
    <property type="entry name" value="CheY-like_superfamily"/>
</dbReference>
<dbReference type="Pfam" id="PF12833">
    <property type="entry name" value="HTH_18"/>
    <property type="match status" value="1"/>
</dbReference>
<feature type="modified residue" description="4-aspartylphosphate" evidence="4">
    <location>
        <position position="55"/>
    </location>
</feature>
<dbReference type="InterPro" id="IPR009057">
    <property type="entry name" value="Homeodomain-like_sf"/>
</dbReference>
<dbReference type="InterPro" id="IPR001789">
    <property type="entry name" value="Sig_transdc_resp-reg_receiver"/>
</dbReference>
<dbReference type="Pfam" id="PF17853">
    <property type="entry name" value="GGDEF_2"/>
    <property type="match status" value="1"/>
</dbReference>
<evidence type="ECO:0000256" key="2">
    <source>
        <dbReference type="ARBA" id="ARBA00023125"/>
    </source>
</evidence>
<dbReference type="SUPFAM" id="SSF52172">
    <property type="entry name" value="CheY-like"/>
    <property type="match status" value="1"/>
</dbReference>
<reference evidence="8" key="1">
    <citation type="journal article" date="2019" name="Int. J. Syst. Evol. Microbiol.">
        <title>The Global Catalogue of Microorganisms (GCM) 10K type strain sequencing project: providing services to taxonomists for standard genome sequencing and annotation.</title>
        <authorList>
            <consortium name="The Broad Institute Genomics Platform"/>
            <consortium name="The Broad Institute Genome Sequencing Center for Infectious Disease"/>
            <person name="Wu L."/>
            <person name="Ma J."/>
        </authorList>
    </citation>
    <scope>NUCLEOTIDE SEQUENCE [LARGE SCALE GENOMIC DNA]</scope>
    <source>
        <strain evidence="8">CCUG 49571</strain>
    </source>
</reference>
<keyword evidence="1" id="KW-0805">Transcription regulation</keyword>
<evidence type="ECO:0000313" key="7">
    <source>
        <dbReference type="EMBL" id="MFC4597507.1"/>
    </source>
</evidence>
<accession>A0ABV9F775</accession>